<comment type="caution">
    <text evidence="8">The sequence shown here is derived from an EMBL/GenBank/DDBJ whole genome shotgun (WGS) entry which is preliminary data.</text>
</comment>
<dbReference type="PROSITE" id="PS00672">
    <property type="entry name" value="V8_HIS"/>
    <property type="match status" value="1"/>
</dbReference>
<dbReference type="InterPro" id="IPR008964">
    <property type="entry name" value="Invasin/intimin_cell_adhesion"/>
</dbReference>
<feature type="domain" description="BIG2" evidence="7">
    <location>
        <begin position="316"/>
        <end position="388"/>
    </location>
</feature>
<dbReference type="Proteomes" id="UP000013840">
    <property type="component" value="Unassembled WGS sequence"/>
</dbReference>
<keyword evidence="4 6" id="KW-0378">Hydrolase</keyword>
<evidence type="ECO:0000256" key="3">
    <source>
        <dbReference type="ARBA" id="ARBA00022729"/>
    </source>
</evidence>
<dbReference type="GO" id="GO:0006508">
    <property type="term" value="P:proteolysis"/>
    <property type="evidence" value="ECO:0007669"/>
    <property type="project" value="UniProtKB-KW"/>
</dbReference>
<dbReference type="InterPro" id="IPR050966">
    <property type="entry name" value="Glutamyl_endopeptidase"/>
</dbReference>
<dbReference type="Pfam" id="PF02368">
    <property type="entry name" value="Big_2"/>
    <property type="match status" value="2"/>
</dbReference>
<evidence type="ECO:0000256" key="5">
    <source>
        <dbReference type="ARBA" id="ARBA00022825"/>
    </source>
</evidence>
<dbReference type="PANTHER" id="PTHR15462:SF8">
    <property type="entry name" value="SERINE PROTEASE"/>
    <property type="match status" value="1"/>
</dbReference>
<keyword evidence="3 6" id="KW-0732">Signal</keyword>
<proteinExistence type="inferred from homology"/>
<name>R3TZ52_9ENTE</name>
<dbReference type="Pfam" id="PF13365">
    <property type="entry name" value="Trypsin_2"/>
    <property type="match status" value="1"/>
</dbReference>
<dbReference type="Gene3D" id="2.60.40.1080">
    <property type="match status" value="2"/>
</dbReference>
<evidence type="ECO:0000313" key="8">
    <source>
        <dbReference type="EMBL" id="EOL46448.1"/>
    </source>
</evidence>
<sequence length="620" mass="69460">MRKKKISWGILFSFFVGSLVFMNPQTTVAQSNYDFIEVDFKTREEKRVSFEEVMYEGMPETLDAYDPSNPTGRKIGIIGEDDRKRVEDPTLFPYSPISTVLTYRNAEGTGGAGQGSGVLIGKDTVLTCAHAVWSKENGFSKHTKVTPGRIGWNNLPFGETTVRKMYIMANYVEKSSTVDWDIAILKLDKSIGNHTGWLGVNYLENESDVFTLTGYPGEFSATMYTDSKTIPEFIDGKLAWGKDAVATKFDATGGNSGSPIYDSNKRVNAVMSTIYGTAGWAETVLSKGSRISKEKFAMIYQFVNEAAVASPEKVQILDKKELDKVLYKKPQIFQAKILPQEADQSIKWESADPSIASVDKTGKVTAHKVGRTVITARSEENPEVSDHFTVVTDDHSDYYSGEATAVLLGEEMTGYFDYDSSESIDLTGKYDGDQDVFLFTAPEDGEYSYYDYSAASQCMTRFMWFYDTGEKGWSNFGSFQTFSMKKGERLFIELEEFNLYGPRMNVGGKYNFIIDKKENVHLGNITIKDARNQVVTDQVLAGKIGDSIQLQHELVNTTILNPTYKNIFWKSNDESIATVDKNTGLVTVKKLGQATISAYNRYSFLWNYSNLEAKVHLTIK</sequence>
<dbReference type="SUPFAM" id="SSF50494">
    <property type="entry name" value="Trypsin-like serine proteases"/>
    <property type="match status" value="1"/>
</dbReference>
<feature type="chain" id="PRO_5006994002" description="Serine protease" evidence="6">
    <location>
        <begin position="30"/>
        <end position="620"/>
    </location>
</feature>
<dbReference type="GO" id="GO:0008236">
    <property type="term" value="F:serine-type peptidase activity"/>
    <property type="evidence" value="ECO:0007669"/>
    <property type="project" value="UniProtKB-KW"/>
</dbReference>
<organism evidence="8 9">
    <name type="scientific">Enterococcus caccae ATCC BAA-1240</name>
    <dbReference type="NCBI Taxonomy" id="1158612"/>
    <lineage>
        <taxon>Bacteria</taxon>
        <taxon>Bacillati</taxon>
        <taxon>Bacillota</taxon>
        <taxon>Bacilli</taxon>
        <taxon>Lactobacillales</taxon>
        <taxon>Enterococcaceae</taxon>
        <taxon>Enterococcus</taxon>
    </lineage>
</organism>
<dbReference type="InterPro" id="IPR008256">
    <property type="entry name" value="Peptidase_S1B"/>
</dbReference>
<evidence type="ECO:0000313" key="9">
    <source>
        <dbReference type="Proteomes" id="UP000013840"/>
    </source>
</evidence>
<dbReference type="AlphaFoldDB" id="R3TZ52"/>
<dbReference type="PANTHER" id="PTHR15462">
    <property type="entry name" value="SERINE PROTEASE"/>
    <property type="match status" value="1"/>
</dbReference>
<evidence type="ECO:0000256" key="1">
    <source>
        <dbReference type="ARBA" id="ARBA00008764"/>
    </source>
</evidence>
<dbReference type="InterPro" id="IPR009003">
    <property type="entry name" value="Peptidase_S1_PA"/>
</dbReference>
<keyword evidence="2 6" id="KW-0645">Protease</keyword>
<dbReference type="eggNOG" id="COG3591">
    <property type="taxonomic scope" value="Bacteria"/>
</dbReference>
<evidence type="ECO:0000256" key="4">
    <source>
        <dbReference type="ARBA" id="ARBA00022801"/>
    </source>
</evidence>
<dbReference type="EMBL" id="AJAU01000016">
    <property type="protein sequence ID" value="EOL46448.1"/>
    <property type="molecule type" value="Genomic_DNA"/>
</dbReference>
<accession>R3TZ52</accession>
<evidence type="ECO:0000256" key="2">
    <source>
        <dbReference type="ARBA" id="ARBA00022670"/>
    </source>
</evidence>
<dbReference type="PRINTS" id="PR00839">
    <property type="entry name" value="V8PROTEASE"/>
</dbReference>
<reference evidence="8 9" key="1">
    <citation type="submission" date="2013-02" db="EMBL/GenBank/DDBJ databases">
        <title>The Genome Sequence of Enterococcus caccae BAA-1240.</title>
        <authorList>
            <consortium name="The Broad Institute Genome Sequencing Platform"/>
            <consortium name="The Broad Institute Genome Sequencing Center for Infectious Disease"/>
            <person name="Earl A.M."/>
            <person name="Gilmore M.S."/>
            <person name="Lebreton F."/>
            <person name="Walker B."/>
            <person name="Young S.K."/>
            <person name="Zeng Q."/>
            <person name="Gargeya S."/>
            <person name="Fitzgerald M."/>
            <person name="Haas B."/>
            <person name="Abouelleil A."/>
            <person name="Alvarado L."/>
            <person name="Arachchi H.M."/>
            <person name="Berlin A.M."/>
            <person name="Chapman S.B."/>
            <person name="Dewar J."/>
            <person name="Goldberg J."/>
            <person name="Griggs A."/>
            <person name="Gujja S."/>
            <person name="Hansen M."/>
            <person name="Howarth C."/>
            <person name="Imamovic A."/>
            <person name="Larimer J."/>
            <person name="McCowan C."/>
            <person name="Murphy C."/>
            <person name="Neiman D."/>
            <person name="Pearson M."/>
            <person name="Priest M."/>
            <person name="Roberts A."/>
            <person name="Saif S."/>
            <person name="Shea T."/>
            <person name="Sisk P."/>
            <person name="Sykes S."/>
            <person name="Wortman J."/>
            <person name="Nusbaum C."/>
            <person name="Birren B."/>
        </authorList>
    </citation>
    <scope>NUCLEOTIDE SEQUENCE [LARGE SCALE GENOMIC DNA]</scope>
    <source>
        <strain evidence="8 9">ATCC BAA-1240</strain>
    </source>
</reference>
<dbReference type="SMART" id="SM00635">
    <property type="entry name" value="BID_2"/>
    <property type="match status" value="1"/>
</dbReference>
<comment type="similarity">
    <text evidence="1 6">Belongs to the peptidase S1B family.</text>
</comment>
<dbReference type="STRING" id="317735.RU98_GL002459"/>
<evidence type="ECO:0000259" key="7">
    <source>
        <dbReference type="SMART" id="SM00635"/>
    </source>
</evidence>
<dbReference type="OrthoDB" id="2195289at2"/>
<dbReference type="Gene3D" id="2.40.10.10">
    <property type="entry name" value="Trypsin-like serine proteases"/>
    <property type="match status" value="2"/>
</dbReference>
<keyword evidence="5 6" id="KW-0720">Serine protease</keyword>
<gene>
    <name evidence="8" type="ORF">UC7_01415</name>
</gene>
<dbReference type="PATRIC" id="fig|1158612.3.peg.1403"/>
<dbReference type="InterPro" id="IPR028301">
    <property type="entry name" value="V8_his_AS"/>
</dbReference>
<dbReference type="EC" id="3.4.21.-" evidence="6"/>
<dbReference type="SUPFAM" id="SSF49373">
    <property type="entry name" value="Invasin/intimin cell-adhesion fragments"/>
    <property type="match status" value="2"/>
</dbReference>
<keyword evidence="9" id="KW-1185">Reference proteome</keyword>
<feature type="signal peptide" evidence="6">
    <location>
        <begin position="1"/>
        <end position="29"/>
    </location>
</feature>
<dbReference type="RefSeq" id="WP_010771552.1">
    <property type="nucleotide sequence ID" value="NZ_KB946333.1"/>
</dbReference>
<dbReference type="InterPro" id="IPR043504">
    <property type="entry name" value="Peptidase_S1_PA_chymotrypsin"/>
</dbReference>
<dbReference type="InterPro" id="IPR003343">
    <property type="entry name" value="Big_2"/>
</dbReference>
<protein>
    <recommendedName>
        <fullName evidence="6">Serine protease</fullName>
        <ecNumber evidence="6">3.4.21.-</ecNumber>
    </recommendedName>
</protein>
<dbReference type="eggNOG" id="COG5492">
    <property type="taxonomic scope" value="Bacteria"/>
</dbReference>
<evidence type="ECO:0000256" key="6">
    <source>
        <dbReference type="RuleBase" id="RU004296"/>
    </source>
</evidence>